<keyword evidence="5" id="KW-0998">Cell outer membrane</keyword>
<comment type="subcellular location">
    <subcellularLocation>
        <location evidence="1">Cell outer membrane</location>
    </subcellularLocation>
</comment>
<evidence type="ECO:0000259" key="6">
    <source>
        <dbReference type="Pfam" id="PF07980"/>
    </source>
</evidence>
<gene>
    <name evidence="7" type="ORF">D8S85_19840</name>
</gene>
<name>A0A3Q9IQY8_9BACT</name>
<proteinExistence type="inferred from homology"/>
<evidence type="ECO:0000256" key="2">
    <source>
        <dbReference type="ARBA" id="ARBA00006275"/>
    </source>
</evidence>
<keyword evidence="8" id="KW-1185">Reference proteome</keyword>
<organism evidence="7 8">
    <name type="scientific">Butyricimonas faecalis</name>
    <dbReference type="NCBI Taxonomy" id="2093856"/>
    <lineage>
        <taxon>Bacteria</taxon>
        <taxon>Pseudomonadati</taxon>
        <taxon>Bacteroidota</taxon>
        <taxon>Bacteroidia</taxon>
        <taxon>Bacteroidales</taxon>
        <taxon>Odoribacteraceae</taxon>
        <taxon>Butyricimonas</taxon>
    </lineage>
</organism>
<dbReference type="Gene3D" id="1.25.40.390">
    <property type="match status" value="1"/>
</dbReference>
<evidence type="ECO:0000256" key="1">
    <source>
        <dbReference type="ARBA" id="ARBA00004442"/>
    </source>
</evidence>
<evidence type="ECO:0000313" key="8">
    <source>
        <dbReference type="Proteomes" id="UP000270673"/>
    </source>
</evidence>
<keyword evidence="3" id="KW-0732">Signal</keyword>
<evidence type="ECO:0000256" key="3">
    <source>
        <dbReference type="ARBA" id="ARBA00022729"/>
    </source>
</evidence>
<evidence type="ECO:0000256" key="4">
    <source>
        <dbReference type="ARBA" id="ARBA00023136"/>
    </source>
</evidence>
<accession>A0A3Q9IQY8</accession>
<dbReference type="SUPFAM" id="SSF48452">
    <property type="entry name" value="TPR-like"/>
    <property type="match status" value="1"/>
</dbReference>
<protein>
    <submittedName>
        <fullName evidence="7">RagB/SusD family nutrient uptake outer membrane protein</fullName>
    </submittedName>
</protein>
<dbReference type="Pfam" id="PF07980">
    <property type="entry name" value="SusD_RagB"/>
    <property type="match status" value="1"/>
</dbReference>
<dbReference type="InterPro" id="IPR011990">
    <property type="entry name" value="TPR-like_helical_dom_sf"/>
</dbReference>
<dbReference type="OrthoDB" id="729505at2"/>
<reference evidence="7 8" key="1">
    <citation type="submission" date="2018-10" db="EMBL/GenBank/DDBJ databases">
        <title>Butyricimonas faecalis sp. nov., isolated from human faeces and emended description of the genus Butyricimonas.</title>
        <authorList>
            <person name="Le Roy T."/>
            <person name="Van der Smissen P."/>
            <person name="Paquot A."/>
            <person name="Delzenne N."/>
            <person name="Muccioli G."/>
            <person name="Collet J.-F."/>
            <person name="Cani P.D."/>
        </authorList>
    </citation>
    <scope>NUCLEOTIDE SEQUENCE [LARGE SCALE GENOMIC DNA]</scope>
    <source>
        <strain evidence="7 8">H184</strain>
    </source>
</reference>
<evidence type="ECO:0000313" key="7">
    <source>
        <dbReference type="EMBL" id="AZS31577.1"/>
    </source>
</evidence>
<dbReference type="GO" id="GO:0009279">
    <property type="term" value="C:cell outer membrane"/>
    <property type="evidence" value="ECO:0007669"/>
    <property type="project" value="UniProtKB-SubCell"/>
</dbReference>
<keyword evidence="4" id="KW-0472">Membrane</keyword>
<feature type="domain" description="RagB/SusD" evidence="6">
    <location>
        <begin position="1"/>
        <end position="114"/>
    </location>
</feature>
<dbReference type="AlphaFoldDB" id="A0A3Q9IQY8"/>
<dbReference type="Proteomes" id="UP000270673">
    <property type="component" value="Chromosome"/>
</dbReference>
<dbReference type="KEGG" id="buy:D8S85_19840"/>
<dbReference type="EMBL" id="CP032819">
    <property type="protein sequence ID" value="AZS31577.1"/>
    <property type="molecule type" value="Genomic_DNA"/>
</dbReference>
<dbReference type="InterPro" id="IPR012944">
    <property type="entry name" value="SusD_RagB_dom"/>
</dbReference>
<sequence>MMLIAAECEARIGSVENAVDYINRLRDFRIMNNRQLSVENKALMIVLDERRREMPFTGMTRYIDLKRLNLEKRFQKTITRKADGQTWILPPNDNRYILPIPPRVLEYNPEIPQYER</sequence>
<evidence type="ECO:0000256" key="5">
    <source>
        <dbReference type="ARBA" id="ARBA00023237"/>
    </source>
</evidence>
<comment type="similarity">
    <text evidence="2">Belongs to the SusD family.</text>
</comment>